<organism evidence="2 3">
    <name type="scientific">Elasticomyces elasticus</name>
    <dbReference type="NCBI Taxonomy" id="574655"/>
    <lineage>
        <taxon>Eukaryota</taxon>
        <taxon>Fungi</taxon>
        <taxon>Dikarya</taxon>
        <taxon>Ascomycota</taxon>
        <taxon>Pezizomycotina</taxon>
        <taxon>Dothideomycetes</taxon>
        <taxon>Dothideomycetidae</taxon>
        <taxon>Mycosphaerellales</taxon>
        <taxon>Teratosphaeriaceae</taxon>
        <taxon>Elasticomyces</taxon>
    </lineage>
</organism>
<evidence type="ECO:0000256" key="1">
    <source>
        <dbReference type="SAM" id="MobiDB-lite"/>
    </source>
</evidence>
<dbReference type="AlphaFoldDB" id="A0AAN7W204"/>
<sequence>MDQDEVSGAESESGQELEIRADEEMTENDRAGGGTEGDALSEEVDKDGKPGAATATSDFGLGMQHRLIASPSKLALGNLHKRRASTSPQKFNTGKFEPLPLRIDTSHQHPSGQSSERPAKRARIENKLEITYDALGTPRVSAITPTFTLPSGRKISGSKILNPRIGSASNESFSLFNAFLHDNDLLMQLVSYLTIPSLISFYAISKPFHYLFNGSYIAFILANMRTWAPGADTIYPWRYYAPLCIKDPRLRQKSSAVGKDVKLKYQDMRDIPSLRWLQMVIWRQGVCKDMLVQLAAQGLRCPPGTLDAIRRMWFIMDFPLNSQRVSLMRSEEYISKAMISRATMFFLKVDMAFTDPVGPVYAVNGPHTNPLVHLPQWQNTGLVGCSLRALLTAERHFTPLWRVLRGVCPDPDEPMLPIERLDILKLWIRHKYHLPEDTPEHVKHQSIFGVPWHEVGTAGMERTGIVTHKNADGTPKTIINPGLTSLAAQNTHREQQMLYPHQKRIVLPNVKPREVLLRPDELVMREGIRREMQLHTRWTRMMLWGFCDDLGRNLPVRSEDELLRWSRGNEPKSHYRTDAQLAAIAAKKQEAEARAVSESTAGKQDGVPASAGLGSGRVELPKTPS</sequence>
<accession>A0AAN7W204</accession>
<dbReference type="Proteomes" id="UP001310594">
    <property type="component" value="Unassembled WGS sequence"/>
</dbReference>
<evidence type="ECO:0000313" key="3">
    <source>
        <dbReference type="Proteomes" id="UP001310594"/>
    </source>
</evidence>
<evidence type="ECO:0000313" key="2">
    <source>
        <dbReference type="EMBL" id="KAK5694799.1"/>
    </source>
</evidence>
<feature type="region of interest" description="Disordered" evidence="1">
    <location>
        <begin position="590"/>
        <end position="625"/>
    </location>
</feature>
<protein>
    <submittedName>
        <fullName evidence="2">Uncharacterized protein</fullName>
    </submittedName>
</protein>
<dbReference type="EMBL" id="JAVRQU010000015">
    <property type="protein sequence ID" value="KAK5694799.1"/>
    <property type="molecule type" value="Genomic_DNA"/>
</dbReference>
<reference evidence="2" key="1">
    <citation type="submission" date="2023-08" db="EMBL/GenBank/DDBJ databases">
        <title>Black Yeasts Isolated from many extreme environments.</title>
        <authorList>
            <person name="Coleine C."/>
            <person name="Stajich J.E."/>
            <person name="Selbmann L."/>
        </authorList>
    </citation>
    <scope>NUCLEOTIDE SEQUENCE</scope>
    <source>
        <strain evidence="2">CCFEE 5810</strain>
    </source>
</reference>
<feature type="region of interest" description="Disordered" evidence="1">
    <location>
        <begin position="81"/>
        <end position="120"/>
    </location>
</feature>
<name>A0AAN7W204_9PEZI</name>
<feature type="compositionally biased region" description="Basic and acidic residues" evidence="1">
    <location>
        <begin position="17"/>
        <end position="30"/>
    </location>
</feature>
<feature type="region of interest" description="Disordered" evidence="1">
    <location>
        <begin position="1"/>
        <end position="58"/>
    </location>
</feature>
<gene>
    <name evidence="2" type="ORF">LTR97_009389</name>
</gene>
<comment type="caution">
    <text evidence="2">The sequence shown here is derived from an EMBL/GenBank/DDBJ whole genome shotgun (WGS) entry which is preliminary data.</text>
</comment>
<proteinExistence type="predicted"/>